<dbReference type="EMBL" id="RAXT01000003">
    <property type="protein sequence ID" value="RKG40128.1"/>
    <property type="molecule type" value="Genomic_DNA"/>
</dbReference>
<accession>A0A3A8F130</accession>
<dbReference type="OrthoDB" id="6712189at2"/>
<dbReference type="RefSeq" id="WP_120382921.1">
    <property type="nucleotide sequence ID" value="NZ_RAXT01000003.1"/>
</dbReference>
<evidence type="ECO:0000313" key="4">
    <source>
        <dbReference type="Proteomes" id="UP000280405"/>
    </source>
</evidence>
<dbReference type="InterPro" id="IPR046158">
    <property type="entry name" value="DUF6160"/>
</dbReference>
<gene>
    <name evidence="3" type="ORF">D7V20_03390</name>
</gene>
<dbReference type="Pfam" id="PF19657">
    <property type="entry name" value="DUF6160"/>
    <property type="match status" value="1"/>
</dbReference>
<reference evidence="3 4" key="1">
    <citation type="submission" date="2018-09" db="EMBL/GenBank/DDBJ databases">
        <title>The draft genome of Acinetobacter spp. strains.</title>
        <authorList>
            <person name="Qin J."/>
            <person name="Feng Y."/>
            <person name="Zong Z."/>
        </authorList>
    </citation>
    <scope>NUCLEOTIDE SEQUENCE [LARGE SCALE GENOMIC DNA]</scope>
    <source>
        <strain evidence="3 4">WCHAc060115</strain>
    </source>
</reference>
<evidence type="ECO:0000259" key="2">
    <source>
        <dbReference type="Pfam" id="PF19657"/>
    </source>
</evidence>
<comment type="caution">
    <text evidence="3">The sequence shown here is derived from an EMBL/GenBank/DDBJ whole genome shotgun (WGS) entry which is preliminary data.</text>
</comment>
<evidence type="ECO:0000256" key="1">
    <source>
        <dbReference type="SAM" id="SignalP"/>
    </source>
</evidence>
<feature type="domain" description="DUF6160" evidence="2">
    <location>
        <begin position="1"/>
        <end position="58"/>
    </location>
</feature>
<organism evidence="3 4">
    <name type="scientific">Acinetobacter rongchengensis</name>
    <dbReference type="NCBI Taxonomy" id="2419601"/>
    <lineage>
        <taxon>Bacteria</taxon>
        <taxon>Pseudomonadati</taxon>
        <taxon>Pseudomonadota</taxon>
        <taxon>Gammaproteobacteria</taxon>
        <taxon>Moraxellales</taxon>
        <taxon>Moraxellaceae</taxon>
        <taxon>Acinetobacter</taxon>
    </lineage>
</organism>
<protein>
    <submittedName>
        <fullName evidence="3">FilA</fullName>
    </submittedName>
</protein>
<dbReference type="AlphaFoldDB" id="A0A3A8F130"/>
<feature type="chain" id="PRO_5017265370" evidence="1">
    <location>
        <begin position="22"/>
        <end position="315"/>
    </location>
</feature>
<dbReference type="Proteomes" id="UP000280405">
    <property type="component" value="Unassembled WGS sequence"/>
</dbReference>
<keyword evidence="4" id="KW-1185">Reference proteome</keyword>
<evidence type="ECO:0000313" key="3">
    <source>
        <dbReference type="EMBL" id="RKG40128.1"/>
    </source>
</evidence>
<name>A0A3A8F130_9GAMM</name>
<sequence length="315" mass="32806">MKKIKRYCCCIAVAMSQSAFALEAMDDADLSASTGQDGFNINLGVSRVQINQASIIDSNGLPADHLLKTSANYAGSASYVLAGSAANTPVTLDFIGASASPTIQISLDTDGNNGHPFSNINFKFGQNISGISLSPFAIYLAGANSTSTPTTQKLIYTGTVLNSDVYKLLTVGSASNKLDILFHDTNKPSMNIQLGNAPQNRMFLFHGAIKAICSTSCPISLVSGNTSAAFDFKMTATNPTTGFLLDNFYAGFEPSGMVIGNVGTSSKMDIGINNLMLGVQGQTDTSFAGLSNSTMGSFGLSGASVTNLKTTIKGM</sequence>
<feature type="signal peptide" evidence="1">
    <location>
        <begin position="1"/>
        <end position="21"/>
    </location>
</feature>
<proteinExistence type="predicted"/>
<keyword evidence="1" id="KW-0732">Signal</keyword>